<accession>A0A7F5REB8</accession>
<feature type="transmembrane region" description="Helical" evidence="7">
    <location>
        <begin position="420"/>
        <end position="444"/>
    </location>
</feature>
<comment type="similarity">
    <text evidence="2 7">Belongs to the CTL (choline transporter-like) family.</text>
</comment>
<evidence type="ECO:0000256" key="1">
    <source>
        <dbReference type="ARBA" id="ARBA00004141"/>
    </source>
</evidence>
<keyword evidence="3 7" id="KW-0812">Transmembrane</keyword>
<feature type="transmembrane region" description="Helical" evidence="7">
    <location>
        <begin position="352"/>
        <end position="369"/>
    </location>
</feature>
<feature type="transmembrane region" description="Helical" evidence="7">
    <location>
        <begin position="376"/>
        <end position="400"/>
    </location>
</feature>
<feature type="transmembrane region" description="Helical" evidence="7">
    <location>
        <begin position="555"/>
        <end position="588"/>
    </location>
</feature>
<protein>
    <recommendedName>
        <fullName evidence="7">Choline transporter-like protein</fullName>
    </recommendedName>
</protein>
<dbReference type="CTD" id="110281"/>
<gene>
    <name evidence="9" type="primary">LOC108738369</name>
</gene>
<dbReference type="GeneID" id="108738369"/>
<comment type="function">
    <text evidence="7">Choline transporter.</text>
</comment>
<keyword evidence="8" id="KW-1185">Reference proteome</keyword>
<evidence type="ECO:0000256" key="7">
    <source>
        <dbReference type="RuleBase" id="RU368066"/>
    </source>
</evidence>
<reference evidence="9" key="1">
    <citation type="submission" date="2025-08" db="UniProtKB">
        <authorList>
            <consortium name="RefSeq"/>
        </authorList>
    </citation>
    <scope>IDENTIFICATION</scope>
    <source>
        <tissue evidence="9">Entire body</tissue>
    </source>
</reference>
<evidence type="ECO:0000313" key="8">
    <source>
        <dbReference type="Proteomes" id="UP000192223"/>
    </source>
</evidence>
<dbReference type="KEGG" id="apln:108738369"/>
<dbReference type="GO" id="GO:0022857">
    <property type="term" value="F:transmembrane transporter activity"/>
    <property type="evidence" value="ECO:0007669"/>
    <property type="project" value="UniProtKB-UniRule"/>
</dbReference>
<feature type="transmembrane region" description="Helical" evidence="7">
    <location>
        <begin position="258"/>
        <end position="280"/>
    </location>
</feature>
<dbReference type="InterPro" id="IPR007603">
    <property type="entry name" value="Choline_transptr-like"/>
</dbReference>
<feature type="transmembrane region" description="Helical" evidence="7">
    <location>
        <begin position="211"/>
        <end position="238"/>
    </location>
</feature>
<evidence type="ECO:0000256" key="4">
    <source>
        <dbReference type="ARBA" id="ARBA00022989"/>
    </source>
</evidence>
<keyword evidence="6" id="KW-0325">Glycoprotein</keyword>
<keyword evidence="5 7" id="KW-0472">Membrane</keyword>
<name>A0A7F5REB8_AGRPL</name>
<evidence type="ECO:0000256" key="6">
    <source>
        <dbReference type="ARBA" id="ARBA00023180"/>
    </source>
</evidence>
<feature type="transmembrane region" description="Helical" evidence="7">
    <location>
        <begin position="301"/>
        <end position="332"/>
    </location>
</feature>
<dbReference type="Pfam" id="PF04515">
    <property type="entry name" value="Choline_transpo"/>
    <property type="match status" value="1"/>
</dbReference>
<dbReference type="PANTHER" id="PTHR12385:SF14">
    <property type="entry name" value="CHOLINE TRANSPORTER-LIKE 2"/>
    <property type="match status" value="1"/>
</dbReference>
<dbReference type="FunCoup" id="A0A7F5REB8">
    <property type="interactions" value="267"/>
</dbReference>
<comment type="subcellular location">
    <subcellularLocation>
        <location evidence="7">Cell membrane</location>
        <topology evidence="7">Multi-pass membrane protein</topology>
    </subcellularLocation>
    <subcellularLocation>
        <location evidence="1">Membrane</location>
        <topology evidence="1">Multi-pass membrane protein</topology>
    </subcellularLocation>
</comment>
<dbReference type="InParanoid" id="A0A7F5REB8"/>
<evidence type="ECO:0000313" key="9">
    <source>
        <dbReference type="RefSeq" id="XP_025834329.1"/>
    </source>
</evidence>
<organism evidence="8 9">
    <name type="scientific">Agrilus planipennis</name>
    <name type="common">Emerald ash borer</name>
    <name type="synonym">Agrilus marcopoli</name>
    <dbReference type="NCBI Taxonomy" id="224129"/>
    <lineage>
        <taxon>Eukaryota</taxon>
        <taxon>Metazoa</taxon>
        <taxon>Ecdysozoa</taxon>
        <taxon>Arthropoda</taxon>
        <taxon>Hexapoda</taxon>
        <taxon>Insecta</taxon>
        <taxon>Pterygota</taxon>
        <taxon>Neoptera</taxon>
        <taxon>Endopterygota</taxon>
        <taxon>Coleoptera</taxon>
        <taxon>Polyphaga</taxon>
        <taxon>Elateriformia</taxon>
        <taxon>Buprestoidea</taxon>
        <taxon>Buprestidae</taxon>
        <taxon>Agrilinae</taxon>
        <taxon>Agrilus</taxon>
    </lineage>
</organism>
<dbReference type="PANTHER" id="PTHR12385">
    <property type="entry name" value="CHOLINE TRANSPORTER-LIKE (SLC FAMILY 44)"/>
    <property type="match status" value="1"/>
</dbReference>
<dbReference type="RefSeq" id="XP_025834329.1">
    <property type="nucleotide sequence ID" value="XM_025978544.1"/>
</dbReference>
<evidence type="ECO:0000256" key="3">
    <source>
        <dbReference type="ARBA" id="ARBA00022692"/>
    </source>
</evidence>
<dbReference type="Proteomes" id="UP000192223">
    <property type="component" value="Unplaced"/>
</dbReference>
<evidence type="ECO:0000256" key="2">
    <source>
        <dbReference type="ARBA" id="ARBA00007168"/>
    </source>
</evidence>
<feature type="transmembrane region" description="Helical" evidence="7">
    <location>
        <begin position="184"/>
        <end position="204"/>
    </location>
</feature>
<dbReference type="AlphaFoldDB" id="A0A7F5REB8"/>
<evidence type="ECO:0000256" key="5">
    <source>
        <dbReference type="ARBA" id="ARBA00023136"/>
    </source>
</evidence>
<sequence>MARKADDFGSPATYDPSFKGPLERRSCTDVLCLLLFIVFLVCWALIGFLALTKGNISVLINPKDSNGNICGVDSDVIDRPYLVFFDLTRCISRDVLTTGCPTKQVCVSQCPEDEFTYLYFNFSQYFAVLNRCIPTLPLNLDASTIEDLTGYNITAIESAVNNVKLLSAAGEISTNIISDYTTTWWKILAGLGFAALVCIIYIAMMRWTAGLMVWLSIIGVLAFLGLCVYITVDNYLYYRNSSDSPSNFLTQYISTKNVWLVLAIAASFVLVVILLILLVLRSRICLAIVLVKESSKAISSVTASLFFPVFPWIIQIVVIIYGLVIGLFLLTLGDPYYQVRNMDPNCACTGNGVNYTYLLLYICRCNYFLAVNILCFFWSAFFVSAFGEMVLASTFATWYWTYHKSQLPFFTVTVSLFRTLRYHLGTLAFGSLIISVCRIIRVILEYIDYQLKKYDNPVTRAIMCCLKCFFWCLEKFLKFINRNAYIMCAVYGYNFCTSARKAFGLLMRNIVRVVILDKVTDFLFFLSKLLLSAGIGCTSYLYFLKEDDSSLNYPLVPVITIAVGTYFIATLFFTVFTMAVDTIFLCFLEDCERNDGSRERPYFMSKQLMKIFGGKRK</sequence>
<feature type="transmembrane region" description="Helical" evidence="7">
    <location>
        <begin position="30"/>
        <end position="51"/>
    </location>
</feature>
<feature type="transmembrane region" description="Helical" evidence="7">
    <location>
        <begin position="522"/>
        <end position="543"/>
    </location>
</feature>
<keyword evidence="4 7" id="KW-1133">Transmembrane helix</keyword>
<proteinExistence type="inferred from homology"/>
<dbReference type="OrthoDB" id="420519at2759"/>
<dbReference type="GO" id="GO:0005886">
    <property type="term" value="C:plasma membrane"/>
    <property type="evidence" value="ECO:0007669"/>
    <property type="project" value="UniProtKB-SubCell"/>
</dbReference>